<dbReference type="GO" id="GO:0098797">
    <property type="term" value="C:plasma membrane protein complex"/>
    <property type="evidence" value="ECO:0007669"/>
    <property type="project" value="TreeGrafter"/>
</dbReference>
<organism evidence="1 2">
    <name type="scientific">Brachyspira aalborgi</name>
    <dbReference type="NCBI Taxonomy" id="29522"/>
    <lineage>
        <taxon>Bacteria</taxon>
        <taxon>Pseudomonadati</taxon>
        <taxon>Spirochaetota</taxon>
        <taxon>Spirochaetia</taxon>
        <taxon>Brachyspirales</taxon>
        <taxon>Brachyspiraceae</taxon>
        <taxon>Brachyspira</taxon>
    </lineage>
</organism>
<gene>
    <name evidence="1" type="ORF">EPJ81_00710</name>
</gene>
<dbReference type="PANTHER" id="PTHR30489:SF0">
    <property type="entry name" value="LIPOPROTEIN-RELEASING SYSTEM TRANSMEMBRANE PROTEIN LOLE"/>
    <property type="match status" value="1"/>
</dbReference>
<proteinExistence type="predicted"/>
<sequence>MNTNYILVRDIAPPLYFIENCSEKIEALKKIFKEKPITARLKYKASLISHLGEEEIIINGIIPENDKEVFNIINNETIEKIKDKNFIIINSKTALALDINIGDNIILKLITKDGYYNAEEFIILDIAKNLDYNFALIDINKLNNLVNLNNLASEIYIKDIKFKESYNDIITKIFGEDLKIYSMSDFKQKIKTKEKINIIKISKKNISENTFLFEGGIKNIDEIINEIKLFDKESEIKNIINFPVGIVTKTGSAQSRVYNTLQDLSDISNFIIEGKIYENNKNQIIVGKDLANYLKLKSGDAVSLIARGSRGWLETAYFTISGIYEFKNKNFDIYADTKTISNFIYLKSGNKSPYNESLLIFSEKYIYSDLMKNEILKDMDIIKFDKTE</sequence>
<protein>
    <submittedName>
        <fullName evidence="1">Uncharacterized protein</fullName>
    </submittedName>
</protein>
<comment type="caution">
    <text evidence="1">The sequence shown here is derived from an EMBL/GenBank/DDBJ whole genome shotgun (WGS) entry which is preliminary data.</text>
</comment>
<name>A0A5C8EX29_9SPIR</name>
<dbReference type="InterPro" id="IPR051447">
    <property type="entry name" value="Lipoprotein-release_system"/>
</dbReference>
<dbReference type="RefSeq" id="WP_147777981.1">
    <property type="nucleotide sequence ID" value="NZ_SAYD01000003.1"/>
</dbReference>
<dbReference type="EMBL" id="SAYD01000003">
    <property type="protein sequence ID" value="TXJ41521.1"/>
    <property type="molecule type" value="Genomic_DNA"/>
</dbReference>
<evidence type="ECO:0000313" key="1">
    <source>
        <dbReference type="EMBL" id="TXJ41521.1"/>
    </source>
</evidence>
<dbReference type="Proteomes" id="UP000325002">
    <property type="component" value="Unassembled WGS sequence"/>
</dbReference>
<reference evidence="1 2" key="1">
    <citation type="journal article" date="1992" name="Lakartidningen">
        <title>[Penicillin V and not amoxicillin is the first choice preparation in acute otitis].</title>
        <authorList>
            <person name="Kamme C."/>
            <person name="Lundgren K."/>
            <person name="Prellner K."/>
        </authorList>
    </citation>
    <scope>NUCLEOTIDE SEQUENCE [LARGE SCALE GENOMIC DNA]</scope>
    <source>
        <strain evidence="1 2">PC3997IV</strain>
    </source>
</reference>
<dbReference type="PANTHER" id="PTHR30489">
    <property type="entry name" value="LIPOPROTEIN-RELEASING SYSTEM TRANSMEMBRANE PROTEIN LOLE"/>
    <property type="match status" value="1"/>
</dbReference>
<evidence type="ECO:0000313" key="2">
    <source>
        <dbReference type="Proteomes" id="UP000325002"/>
    </source>
</evidence>
<dbReference type="GO" id="GO:0044874">
    <property type="term" value="P:lipoprotein localization to outer membrane"/>
    <property type="evidence" value="ECO:0007669"/>
    <property type="project" value="TreeGrafter"/>
</dbReference>
<accession>A0A5C8EX29</accession>
<dbReference type="AlphaFoldDB" id="A0A5C8EX29"/>